<dbReference type="GO" id="GO:0003743">
    <property type="term" value="F:translation initiation factor activity"/>
    <property type="evidence" value="ECO:0007669"/>
    <property type="project" value="UniProtKB-KW"/>
</dbReference>
<evidence type="ECO:0000259" key="9">
    <source>
        <dbReference type="PROSITE" id="PS51366"/>
    </source>
</evidence>
<name>A0AAD6S1Y0_9AGAR</name>
<feature type="compositionally biased region" description="Low complexity" evidence="8">
    <location>
        <begin position="410"/>
        <end position="422"/>
    </location>
</feature>
<dbReference type="Pfam" id="PF12152">
    <property type="entry name" value="eIF_4G1"/>
    <property type="match status" value="1"/>
</dbReference>
<dbReference type="InterPro" id="IPR036211">
    <property type="entry name" value="eIF4G_eIF4E-bd_sf"/>
</dbReference>
<feature type="compositionally biased region" description="Basic and acidic residues" evidence="8">
    <location>
        <begin position="527"/>
        <end position="637"/>
    </location>
</feature>
<dbReference type="Pfam" id="PF02854">
    <property type="entry name" value="MIF4G"/>
    <property type="match status" value="1"/>
</dbReference>
<dbReference type="InterPro" id="IPR003891">
    <property type="entry name" value="Initiation_fac_eIF4g_MI"/>
</dbReference>
<comment type="caution">
    <text evidence="10">The sequence shown here is derived from an EMBL/GenBank/DDBJ whole genome shotgun (WGS) entry which is preliminary data.</text>
</comment>
<keyword evidence="5" id="KW-0597">Phosphoprotein</keyword>
<dbReference type="GO" id="GO:0003729">
    <property type="term" value="F:mRNA binding"/>
    <property type="evidence" value="ECO:0007669"/>
    <property type="project" value="TreeGrafter"/>
</dbReference>
<keyword evidence="11" id="KW-1185">Reference proteome</keyword>
<reference evidence="10" key="1">
    <citation type="submission" date="2023-03" db="EMBL/GenBank/DDBJ databases">
        <title>Massive genome expansion in bonnet fungi (Mycena s.s.) driven by repeated elements and novel gene families across ecological guilds.</title>
        <authorList>
            <consortium name="Lawrence Berkeley National Laboratory"/>
            <person name="Harder C.B."/>
            <person name="Miyauchi S."/>
            <person name="Viragh M."/>
            <person name="Kuo A."/>
            <person name="Thoen E."/>
            <person name="Andreopoulos B."/>
            <person name="Lu D."/>
            <person name="Skrede I."/>
            <person name="Drula E."/>
            <person name="Henrissat B."/>
            <person name="Morin E."/>
            <person name="Kohler A."/>
            <person name="Barry K."/>
            <person name="LaButti K."/>
            <person name="Morin E."/>
            <person name="Salamov A."/>
            <person name="Lipzen A."/>
            <person name="Mereny Z."/>
            <person name="Hegedus B."/>
            <person name="Baldrian P."/>
            <person name="Stursova M."/>
            <person name="Weitz H."/>
            <person name="Taylor A."/>
            <person name="Grigoriev I.V."/>
            <person name="Nagy L.G."/>
            <person name="Martin F."/>
            <person name="Kauserud H."/>
        </authorList>
    </citation>
    <scope>NUCLEOTIDE SEQUENCE</scope>
    <source>
        <strain evidence="10">CBHHK200</strain>
    </source>
</reference>
<evidence type="ECO:0000256" key="4">
    <source>
        <dbReference type="ARBA" id="ARBA00022540"/>
    </source>
</evidence>
<sequence length="1547" mass="167326">MSKSSTATLPKIPTQLPTKSAWAKGPPQTASAPSPTRSQSPALPNAPHLTHSRRPSALGQGVPIKDGVSIPRNNVGAVKQGSAVTFGSIDDVSAPISSSPAAAPAIKSDTTVKSFGSVPATMGHVNGKASISKPIASSTSSAAASTSSTPPPSTPATPVKPLKMDVRMFFQTASTPAPPSQPENSSPSPRPSNLPQQQPQQQQQNQSQPPSQPSQLGAHGYTPFVPQGGMRPPSQQNSGTSGSGGPRSPVYPRQQMANGNGPRPPNGPNGPGGPSQMSTGLSSPRLSQHPHPGQQGMPPPQMPQQMQPQMPQQMWPGHFYYPGLPPEQAQYMPYQAGWYGMPAPQQQHPGMPPQHQHQPMQHHVPPPVQQQHSGIPMSPRNHPVPLHSGPGTPTPAHAVAAPHHVPPPLSQHHSSSSNVSVSSPPPTPSSARLNTNASAFVPGGTPRAKKIVLKSADGTEVKLETLKQQTQSPTPTAPSTTNAVTSPPASTPVAGGSPGHNNRKSVQIRMESEEARKKRIAEEEEKEKEKAKVKAEAEEKERKEKEEKEKERLRKEEEEKEKVRLEEERKRKEEEEKERVRLEEVRKKEEAEAKAKAEAEEKERKEREEKERLQKEEEEEKERVRKAEEEARLKKEEEEAAAAAAATSTITEEPTSTSEEEGEVQEVSVKPKEETDEDVATPVKEKPQAPLRIDTASSAPLEFPRKRPGRLDLTNTHTTNIPAALPSALATARIIDDLSRVPYPENIQSPKVELNINAKDGKFRYDRDFLLQFMSICKEKPDMLPPLDAIGIGPVDQNSMSRTTSRGGTHRPGRTPSISNAPGANNSPGFPGFNAKAAPFGMGNFGTGTGAKLSSEERYNNSLRAASGSAIPPFGRPAPMTRTSSQPGVSSGLSGSKRTRSRRGETRDKNNSTQPSHNGSGFGGNNSSMAPGFDNPSPLQVTANRWDRKTVGAVDPDSPEIVDRKVKGLLNKLTMEKFDSISDQIIEWANKSEKEKDGRTLIQVIRLVFEKATDEATWSEMYARLCRKMMEQISPKVQDDGIKNTEGKPIAGGQLFRKYLLNRCQEDFERGWVAKEATAAAAATKAMEDKAAKAANEKSTEAGASGEPNDEIVLYSDEYYAAQKAKRQGLGLIKFIGELFKLQMLTERIMHECVKKLLGNVENPEEEEIESLCKLISTVGLLLDTPKARAHMDVYFSRMKELCKSNNVSSRMQFMLQDVIELRDRKWINRTLVAAPSTIAAVHEAAAKEKAVAEKESYNRTISMSRGGSRRGADRGEFQGPGPDGWNVAGGNTPRPPPKAGDLSNFGKIGSNSKGLPMTFGPSSVFSGKKDNKRESLSRASSSSNMFSMLSQTGEPSADAAKAAAPEPAQRRRLILQPRSKPAADEQGSATAEATPAGSADNSEEEEEEAPLMSVEDADKKIAEDSKEFFAVRNLDEAEVYFTALPAAHHPRLIEKLVGQAVESKEINAQLVADLIARAVSKELCTIDALEEGFSPLVEILEDLAIDAPKAPNSMALMMKSASFDSERTARIAVKSGEPDTLLALLS</sequence>
<dbReference type="Gene3D" id="1.20.970.30">
    <property type="entry name" value="eIF4G, eIF4E-binding domain"/>
    <property type="match status" value="1"/>
</dbReference>
<keyword evidence="3" id="KW-0963">Cytoplasm</keyword>
<feature type="compositionally biased region" description="Polar residues" evidence="8">
    <location>
        <begin position="881"/>
        <end position="896"/>
    </location>
</feature>
<feature type="region of interest" description="Disordered" evidence="8">
    <location>
        <begin position="1262"/>
        <end position="1417"/>
    </location>
</feature>
<feature type="compositionally biased region" description="Polar residues" evidence="8">
    <location>
        <begin position="28"/>
        <end position="42"/>
    </location>
</feature>
<evidence type="ECO:0000256" key="7">
    <source>
        <dbReference type="ARBA" id="ARBA00022917"/>
    </source>
</evidence>
<dbReference type="Gene3D" id="1.25.40.180">
    <property type="match status" value="2"/>
</dbReference>
<feature type="region of interest" description="Disordered" evidence="8">
    <location>
        <begin position="793"/>
        <end position="832"/>
    </location>
</feature>
<dbReference type="GO" id="GO:0016281">
    <property type="term" value="C:eukaryotic translation initiation factor 4F complex"/>
    <property type="evidence" value="ECO:0007669"/>
    <property type="project" value="TreeGrafter"/>
</dbReference>
<feature type="compositionally biased region" description="Low complexity" evidence="8">
    <location>
        <begin position="1338"/>
        <end position="1368"/>
    </location>
</feature>
<dbReference type="InterPro" id="IPR003890">
    <property type="entry name" value="MIF4G-like_typ-3"/>
</dbReference>
<feature type="region of interest" description="Disordered" evidence="8">
    <location>
        <begin position="462"/>
        <end position="685"/>
    </location>
</feature>
<organism evidence="10 11">
    <name type="scientific">Mycena alexandri</name>
    <dbReference type="NCBI Taxonomy" id="1745969"/>
    <lineage>
        <taxon>Eukaryota</taxon>
        <taxon>Fungi</taxon>
        <taxon>Dikarya</taxon>
        <taxon>Basidiomycota</taxon>
        <taxon>Agaricomycotina</taxon>
        <taxon>Agaricomycetes</taxon>
        <taxon>Agaricomycetidae</taxon>
        <taxon>Agaricales</taxon>
        <taxon>Marasmiineae</taxon>
        <taxon>Mycenaceae</taxon>
        <taxon>Mycena</taxon>
    </lineage>
</organism>
<keyword evidence="4" id="KW-0396">Initiation factor</keyword>
<dbReference type="PROSITE" id="PS51366">
    <property type="entry name" value="MI"/>
    <property type="match status" value="1"/>
</dbReference>
<dbReference type="PANTHER" id="PTHR23253:SF9">
    <property type="entry name" value="EUKARYOTIC TRANSLATION INITIATION FACTOR 4 GAMMA 2"/>
    <property type="match status" value="1"/>
</dbReference>
<feature type="region of interest" description="Disordered" evidence="8">
    <location>
        <begin position="1"/>
        <end position="71"/>
    </location>
</feature>
<feature type="compositionally biased region" description="Low complexity" evidence="8">
    <location>
        <begin position="128"/>
        <end position="148"/>
    </location>
</feature>
<feature type="region of interest" description="Disordered" evidence="8">
    <location>
        <begin position="114"/>
        <end position="313"/>
    </location>
</feature>
<comment type="subcellular location">
    <subcellularLocation>
        <location evidence="1">Cytoplasm</location>
    </subcellularLocation>
</comment>
<gene>
    <name evidence="10" type="ORF">C8F04DRAFT_336922</name>
</gene>
<evidence type="ECO:0000256" key="5">
    <source>
        <dbReference type="ARBA" id="ARBA00022553"/>
    </source>
</evidence>
<feature type="compositionally biased region" description="Polar residues" evidence="8">
    <location>
        <begin position="275"/>
        <end position="286"/>
    </location>
</feature>
<evidence type="ECO:0000256" key="1">
    <source>
        <dbReference type="ARBA" id="ARBA00004496"/>
    </source>
</evidence>
<feature type="region of interest" description="Disordered" evidence="8">
    <location>
        <begin position="343"/>
        <end position="444"/>
    </location>
</feature>
<feature type="compositionally biased region" description="Basic and acidic residues" evidence="8">
    <location>
        <begin position="1328"/>
        <end position="1337"/>
    </location>
</feature>
<evidence type="ECO:0000256" key="8">
    <source>
        <dbReference type="SAM" id="MobiDB-lite"/>
    </source>
</evidence>
<comment type="similarity">
    <text evidence="2">Belongs to the eukaryotic initiation factor 4G family.</text>
</comment>
<dbReference type="SUPFAM" id="SSF101489">
    <property type="entry name" value="Eukaryotic initiation factor 4f subunit eIF4g, eIF4e-binding domain"/>
    <property type="match status" value="1"/>
</dbReference>
<evidence type="ECO:0000313" key="10">
    <source>
        <dbReference type="EMBL" id="KAJ7019319.1"/>
    </source>
</evidence>
<feature type="compositionally biased region" description="Low complexity" evidence="8">
    <location>
        <begin position="468"/>
        <end position="492"/>
    </location>
</feature>
<proteinExistence type="inferred from homology"/>
<evidence type="ECO:0000256" key="3">
    <source>
        <dbReference type="ARBA" id="ARBA00022490"/>
    </source>
</evidence>
<feature type="compositionally biased region" description="Low complexity" evidence="8">
    <location>
        <begin position="182"/>
        <end position="215"/>
    </location>
</feature>
<accession>A0AAD6S1Y0</accession>
<feature type="compositionally biased region" description="Polar residues" evidence="8">
    <location>
        <begin position="816"/>
        <end position="828"/>
    </location>
</feature>
<feature type="region of interest" description="Disordered" evidence="8">
    <location>
        <begin position="866"/>
        <end position="940"/>
    </location>
</feature>
<protein>
    <recommendedName>
        <fullName evidence="9">MI domain-containing protein</fullName>
    </recommendedName>
</protein>
<feature type="compositionally biased region" description="Polar residues" evidence="8">
    <location>
        <begin position="796"/>
        <end position="807"/>
    </location>
</feature>
<feature type="compositionally biased region" description="Low complexity" evidence="8">
    <location>
        <begin position="303"/>
        <end position="313"/>
    </location>
</feature>
<dbReference type="EMBL" id="JARJCM010000298">
    <property type="protein sequence ID" value="KAJ7019319.1"/>
    <property type="molecule type" value="Genomic_DNA"/>
</dbReference>
<dbReference type="SUPFAM" id="SSF48371">
    <property type="entry name" value="ARM repeat"/>
    <property type="match status" value="2"/>
</dbReference>
<dbReference type="GO" id="GO:0010494">
    <property type="term" value="C:cytoplasmic stress granule"/>
    <property type="evidence" value="ECO:0007669"/>
    <property type="project" value="UniProtKB-ARBA"/>
</dbReference>
<keyword evidence="7" id="KW-0648">Protein biosynthesis</keyword>
<evidence type="ECO:0000256" key="6">
    <source>
        <dbReference type="ARBA" id="ARBA00022884"/>
    </source>
</evidence>
<dbReference type="Pfam" id="PF02847">
    <property type="entry name" value="MA3"/>
    <property type="match status" value="1"/>
</dbReference>
<dbReference type="InterPro" id="IPR016024">
    <property type="entry name" value="ARM-type_fold"/>
</dbReference>
<dbReference type="SMART" id="SM00543">
    <property type="entry name" value="MIF4G"/>
    <property type="match status" value="1"/>
</dbReference>
<dbReference type="Proteomes" id="UP001218188">
    <property type="component" value="Unassembled WGS sequence"/>
</dbReference>
<dbReference type="FunFam" id="1.25.40.180:FF:000020">
    <property type="entry name" value="Eukaryotic translation initiation factor subunit"/>
    <property type="match status" value="1"/>
</dbReference>
<feature type="compositionally biased region" description="Low complexity" evidence="8">
    <location>
        <begin position="344"/>
        <end position="363"/>
    </location>
</feature>
<feature type="compositionally biased region" description="Low complexity" evidence="8">
    <location>
        <begin position="389"/>
        <end position="403"/>
    </location>
</feature>
<dbReference type="PANTHER" id="PTHR23253">
    <property type="entry name" value="EUKARYOTIC TRANSLATION INITIATION FACTOR 4 GAMMA"/>
    <property type="match status" value="1"/>
</dbReference>
<evidence type="ECO:0000313" key="11">
    <source>
        <dbReference type="Proteomes" id="UP001218188"/>
    </source>
</evidence>
<feature type="compositionally biased region" description="Low complexity" evidence="8">
    <location>
        <begin position="641"/>
        <end position="657"/>
    </location>
</feature>
<dbReference type="InterPro" id="IPR022745">
    <property type="entry name" value="eIF4G1_eIF4E-bd"/>
</dbReference>
<evidence type="ECO:0000256" key="2">
    <source>
        <dbReference type="ARBA" id="ARBA00005775"/>
    </source>
</evidence>
<keyword evidence="6" id="KW-0694">RNA-binding</keyword>
<feature type="domain" description="MI" evidence="9">
    <location>
        <begin position="1417"/>
        <end position="1538"/>
    </location>
</feature>